<keyword evidence="2" id="KW-1185">Reference proteome</keyword>
<reference evidence="1" key="2">
    <citation type="submission" date="2019-01" db="UniProtKB">
        <authorList>
            <consortium name="EnsemblPlants"/>
        </authorList>
    </citation>
    <scope>IDENTIFICATION</scope>
    <source>
        <strain evidence="1">cv. Heinz 1706</strain>
    </source>
</reference>
<sequence>MPATHFPLFKAASSISSLCTYCLPCYSSFELLSAMFMIFEDSRLDLMHFSLMSVTKISIFARVPFSSPTLL</sequence>
<name>A0A3Q7FI20_SOLLC</name>
<evidence type="ECO:0000313" key="1">
    <source>
        <dbReference type="EnsemblPlants" id="Solyc03g031755.1.1"/>
    </source>
</evidence>
<dbReference type="InParanoid" id="A0A3Q7FI20"/>
<proteinExistence type="predicted"/>
<organism evidence="1">
    <name type="scientific">Solanum lycopersicum</name>
    <name type="common">Tomato</name>
    <name type="synonym">Lycopersicon esculentum</name>
    <dbReference type="NCBI Taxonomy" id="4081"/>
    <lineage>
        <taxon>Eukaryota</taxon>
        <taxon>Viridiplantae</taxon>
        <taxon>Streptophyta</taxon>
        <taxon>Embryophyta</taxon>
        <taxon>Tracheophyta</taxon>
        <taxon>Spermatophyta</taxon>
        <taxon>Magnoliopsida</taxon>
        <taxon>eudicotyledons</taxon>
        <taxon>Gunneridae</taxon>
        <taxon>Pentapetalae</taxon>
        <taxon>asterids</taxon>
        <taxon>lamiids</taxon>
        <taxon>Solanales</taxon>
        <taxon>Solanaceae</taxon>
        <taxon>Solanoideae</taxon>
        <taxon>Solaneae</taxon>
        <taxon>Solanum</taxon>
        <taxon>Solanum subgen. Lycopersicon</taxon>
    </lineage>
</organism>
<dbReference type="EnsemblPlants" id="Solyc03g031755.1.1">
    <property type="protein sequence ID" value="Solyc03g031755.1.1"/>
    <property type="gene ID" value="Solyc03g031755.1"/>
</dbReference>
<dbReference type="Gramene" id="Solyc03g031755.1.1">
    <property type="protein sequence ID" value="Solyc03g031755.1.1"/>
    <property type="gene ID" value="Solyc03g031755.1"/>
</dbReference>
<dbReference type="AlphaFoldDB" id="A0A3Q7FI20"/>
<reference evidence="1" key="1">
    <citation type="journal article" date="2012" name="Nature">
        <title>The tomato genome sequence provides insights into fleshy fruit evolution.</title>
        <authorList>
            <consortium name="Tomato Genome Consortium"/>
        </authorList>
    </citation>
    <scope>NUCLEOTIDE SEQUENCE [LARGE SCALE GENOMIC DNA]</scope>
    <source>
        <strain evidence="1">cv. Heinz 1706</strain>
    </source>
</reference>
<protein>
    <submittedName>
        <fullName evidence="1">Uncharacterized protein</fullName>
    </submittedName>
</protein>
<evidence type="ECO:0000313" key="2">
    <source>
        <dbReference type="Proteomes" id="UP000004994"/>
    </source>
</evidence>
<dbReference type="Proteomes" id="UP000004994">
    <property type="component" value="Chromosome 3"/>
</dbReference>
<accession>A0A3Q7FI20</accession>